<dbReference type="PROSITE" id="PS51257">
    <property type="entry name" value="PROKAR_LIPOPROTEIN"/>
    <property type="match status" value="1"/>
</dbReference>
<reference evidence="1" key="1">
    <citation type="submission" date="2020-09" db="EMBL/GenBank/DDBJ databases">
        <title>Pelagicoccus enzymogenes sp. nov. with an EPS production, isolated from marine sediment.</title>
        <authorList>
            <person name="Feng X."/>
        </authorList>
    </citation>
    <scope>NUCLEOTIDE SEQUENCE</scope>
    <source>
        <strain evidence="1">NFK12</strain>
    </source>
</reference>
<name>A0A927F7R8_9BACT</name>
<dbReference type="RefSeq" id="WP_191615919.1">
    <property type="nucleotide sequence ID" value="NZ_JACYFG010000006.1"/>
</dbReference>
<sequence length="336" mass="35759">MKKIIILILVGLGGCVFYGCKHGNAVTFATSTQLGVKVGTNAQSVPEINIGYARQEGAKVPVYWEQKETEDNFSASQPTTNAILRQVLLSIENGDDAQSLDLMEQVLEVGKRDDGKSLVLLEQIKKVLTPSAGGVLTAQNRSTAKSLISAEMSKAASFKEFYEDGKFAGTFEMSESGYVISDSLSVMGTFAGSGKGKSKGGDEGSSSISQYFVTGAAAQILAWKGGAASVNPAAETPSELNEEKVFAEGFKEGEQIVTLSSELSGWIYDQDSDSDGSIDIGEKLSALKTLRGPDAKPSDAQLGLGAGKNNKAELEIWLQGLGRDILGKWKKRMETF</sequence>
<organism evidence="1 2">
    <name type="scientific">Pelagicoccus enzymogenes</name>
    <dbReference type="NCBI Taxonomy" id="2773457"/>
    <lineage>
        <taxon>Bacteria</taxon>
        <taxon>Pseudomonadati</taxon>
        <taxon>Verrucomicrobiota</taxon>
        <taxon>Opitutia</taxon>
        <taxon>Puniceicoccales</taxon>
        <taxon>Pelagicoccaceae</taxon>
        <taxon>Pelagicoccus</taxon>
    </lineage>
</organism>
<keyword evidence="2" id="KW-1185">Reference proteome</keyword>
<proteinExistence type="predicted"/>
<protein>
    <submittedName>
        <fullName evidence="1">Uncharacterized protein</fullName>
    </submittedName>
</protein>
<dbReference type="Proteomes" id="UP000622317">
    <property type="component" value="Unassembled WGS sequence"/>
</dbReference>
<accession>A0A927F7R8</accession>
<evidence type="ECO:0000313" key="2">
    <source>
        <dbReference type="Proteomes" id="UP000622317"/>
    </source>
</evidence>
<comment type="caution">
    <text evidence="1">The sequence shown here is derived from an EMBL/GenBank/DDBJ whole genome shotgun (WGS) entry which is preliminary data.</text>
</comment>
<dbReference type="AlphaFoldDB" id="A0A927F7R8"/>
<dbReference type="EMBL" id="JACYFG010000006">
    <property type="protein sequence ID" value="MBD5778791.1"/>
    <property type="molecule type" value="Genomic_DNA"/>
</dbReference>
<gene>
    <name evidence="1" type="ORF">IEN85_04760</name>
</gene>
<evidence type="ECO:0000313" key="1">
    <source>
        <dbReference type="EMBL" id="MBD5778791.1"/>
    </source>
</evidence>